<evidence type="ECO:0000313" key="1">
    <source>
        <dbReference type="EMBL" id="GMR44083.1"/>
    </source>
</evidence>
<protein>
    <submittedName>
        <fullName evidence="1">Uncharacterized protein</fullName>
    </submittedName>
</protein>
<accession>A0AAN4ZSL2</accession>
<dbReference type="EMBL" id="BTRK01000003">
    <property type="protein sequence ID" value="GMR44083.1"/>
    <property type="molecule type" value="Genomic_DNA"/>
</dbReference>
<dbReference type="AlphaFoldDB" id="A0AAN4ZSL2"/>
<sequence>FCSSAVHSPSLHRVRIPLSAVDQIARDPIGRLLHFRVHGFESLHECHHLAERERIVGGHLSTICIMSQKTSRFEAWKLLSSWCTAYRDYGRTCRD</sequence>
<proteinExistence type="predicted"/>
<keyword evidence="2" id="KW-1185">Reference proteome</keyword>
<comment type="caution">
    <text evidence="1">The sequence shown here is derived from an EMBL/GenBank/DDBJ whole genome shotgun (WGS) entry which is preliminary data.</text>
</comment>
<name>A0AAN4ZSL2_9BILA</name>
<feature type="non-terminal residue" evidence="1">
    <location>
        <position position="1"/>
    </location>
</feature>
<evidence type="ECO:0000313" key="2">
    <source>
        <dbReference type="Proteomes" id="UP001328107"/>
    </source>
</evidence>
<organism evidence="1 2">
    <name type="scientific">Pristionchus mayeri</name>
    <dbReference type="NCBI Taxonomy" id="1317129"/>
    <lineage>
        <taxon>Eukaryota</taxon>
        <taxon>Metazoa</taxon>
        <taxon>Ecdysozoa</taxon>
        <taxon>Nematoda</taxon>
        <taxon>Chromadorea</taxon>
        <taxon>Rhabditida</taxon>
        <taxon>Rhabditina</taxon>
        <taxon>Diplogasteromorpha</taxon>
        <taxon>Diplogasteroidea</taxon>
        <taxon>Neodiplogasteridae</taxon>
        <taxon>Pristionchus</taxon>
    </lineage>
</organism>
<dbReference type="Proteomes" id="UP001328107">
    <property type="component" value="Unassembled WGS sequence"/>
</dbReference>
<feature type="non-terminal residue" evidence="1">
    <location>
        <position position="95"/>
    </location>
</feature>
<gene>
    <name evidence="1" type="ORF">PMAYCL1PPCAC_14278</name>
</gene>
<reference evidence="2" key="1">
    <citation type="submission" date="2022-10" db="EMBL/GenBank/DDBJ databases">
        <title>Genome assembly of Pristionchus species.</title>
        <authorList>
            <person name="Yoshida K."/>
            <person name="Sommer R.J."/>
        </authorList>
    </citation>
    <scope>NUCLEOTIDE SEQUENCE [LARGE SCALE GENOMIC DNA]</scope>
    <source>
        <strain evidence="2">RS5460</strain>
    </source>
</reference>